<sequence length="73" mass="8744">MVHFFGNIEAKVDVKGRVFIPAQFRKQLTSGIEEKLIMRKDVFQDCLALYPEFVWNEELEELLSRMNKWKESH</sequence>
<dbReference type="PANTHER" id="PTHR34701:SF1">
    <property type="entry name" value="TRANSCRIPTIONAL REGULATOR MRAZ"/>
    <property type="match status" value="1"/>
</dbReference>
<dbReference type="InterPro" id="IPR007159">
    <property type="entry name" value="SpoVT-AbrB_dom"/>
</dbReference>
<evidence type="ECO:0000256" key="5">
    <source>
        <dbReference type="ARBA" id="ARBA00023125"/>
    </source>
</evidence>
<name>A0A5J4PHV7_9ZZZZ</name>
<evidence type="ECO:0000256" key="6">
    <source>
        <dbReference type="ARBA" id="ARBA00023163"/>
    </source>
</evidence>
<dbReference type="AlphaFoldDB" id="A0A5J4PHV7"/>
<keyword evidence="2" id="KW-0963">Cytoplasm</keyword>
<evidence type="ECO:0000256" key="1">
    <source>
        <dbReference type="ARBA" id="ARBA00013860"/>
    </source>
</evidence>
<dbReference type="GO" id="GO:2000143">
    <property type="term" value="P:negative regulation of DNA-templated transcription initiation"/>
    <property type="evidence" value="ECO:0007669"/>
    <property type="project" value="TreeGrafter"/>
</dbReference>
<dbReference type="InterPro" id="IPR037914">
    <property type="entry name" value="SpoVT-AbrB_sf"/>
</dbReference>
<dbReference type="InterPro" id="IPR003444">
    <property type="entry name" value="MraZ"/>
</dbReference>
<feature type="non-terminal residue" evidence="8">
    <location>
        <position position="73"/>
    </location>
</feature>
<dbReference type="PANTHER" id="PTHR34701">
    <property type="entry name" value="TRANSCRIPTIONAL REGULATOR MRAZ"/>
    <property type="match status" value="1"/>
</dbReference>
<accession>A0A5J4PHV7</accession>
<evidence type="ECO:0000256" key="4">
    <source>
        <dbReference type="ARBA" id="ARBA00023015"/>
    </source>
</evidence>
<keyword evidence="5" id="KW-0238">DNA-binding</keyword>
<evidence type="ECO:0000313" key="8">
    <source>
        <dbReference type="EMBL" id="KAA6309146.1"/>
    </source>
</evidence>
<dbReference type="CDD" id="cd16320">
    <property type="entry name" value="MraZ_N"/>
    <property type="match status" value="1"/>
</dbReference>
<keyword evidence="6" id="KW-0804">Transcription</keyword>
<organism evidence="8">
    <name type="scientific">termite gut metagenome</name>
    <dbReference type="NCBI Taxonomy" id="433724"/>
    <lineage>
        <taxon>unclassified sequences</taxon>
        <taxon>metagenomes</taxon>
        <taxon>organismal metagenomes</taxon>
    </lineage>
</organism>
<dbReference type="Gene3D" id="3.40.1550.20">
    <property type="entry name" value="Transcriptional regulator MraZ domain"/>
    <property type="match status" value="1"/>
</dbReference>
<protein>
    <recommendedName>
        <fullName evidence="1">Transcriptional regulator MraZ</fullName>
    </recommendedName>
</protein>
<dbReference type="InterPro" id="IPR038619">
    <property type="entry name" value="MraZ_sf"/>
</dbReference>
<comment type="caution">
    <text evidence="8">The sequence shown here is derived from an EMBL/GenBank/DDBJ whole genome shotgun (WGS) entry which is preliminary data.</text>
</comment>
<proteinExistence type="predicted"/>
<dbReference type="EMBL" id="SNRY01008099">
    <property type="protein sequence ID" value="KAA6309146.1"/>
    <property type="molecule type" value="Genomic_DNA"/>
</dbReference>
<dbReference type="InterPro" id="IPR035642">
    <property type="entry name" value="MraZ_N"/>
</dbReference>
<dbReference type="Pfam" id="PF02381">
    <property type="entry name" value="MraZ"/>
    <property type="match status" value="1"/>
</dbReference>
<dbReference type="PROSITE" id="PS51740">
    <property type="entry name" value="SPOVT_ABRB"/>
    <property type="match status" value="1"/>
</dbReference>
<reference evidence="8" key="1">
    <citation type="submission" date="2019-03" db="EMBL/GenBank/DDBJ databases">
        <title>Single cell metagenomics reveals metabolic interactions within the superorganism composed of flagellate Streblomastix strix and complex community of Bacteroidetes bacteria on its surface.</title>
        <authorList>
            <person name="Treitli S.C."/>
            <person name="Kolisko M."/>
            <person name="Husnik F."/>
            <person name="Keeling P."/>
            <person name="Hampl V."/>
        </authorList>
    </citation>
    <scope>NUCLEOTIDE SEQUENCE</scope>
    <source>
        <strain evidence="8">STM</strain>
    </source>
</reference>
<dbReference type="InterPro" id="IPR020603">
    <property type="entry name" value="MraZ_dom"/>
</dbReference>
<evidence type="ECO:0000256" key="2">
    <source>
        <dbReference type="ARBA" id="ARBA00022490"/>
    </source>
</evidence>
<keyword evidence="4" id="KW-0805">Transcription regulation</keyword>
<dbReference type="GO" id="GO:0000976">
    <property type="term" value="F:transcription cis-regulatory region binding"/>
    <property type="evidence" value="ECO:0007669"/>
    <property type="project" value="TreeGrafter"/>
</dbReference>
<evidence type="ECO:0000259" key="7">
    <source>
        <dbReference type="PROSITE" id="PS51740"/>
    </source>
</evidence>
<gene>
    <name evidence="8" type="ORF">EZS27_039306</name>
</gene>
<feature type="domain" description="SpoVT-AbrB" evidence="7">
    <location>
        <begin position="7"/>
        <end position="54"/>
    </location>
</feature>
<evidence type="ECO:0000256" key="3">
    <source>
        <dbReference type="ARBA" id="ARBA00022737"/>
    </source>
</evidence>
<keyword evidence="3" id="KW-0677">Repeat</keyword>
<dbReference type="SUPFAM" id="SSF89447">
    <property type="entry name" value="AbrB/MazE/MraZ-like"/>
    <property type="match status" value="1"/>
</dbReference>
<dbReference type="GO" id="GO:0003700">
    <property type="term" value="F:DNA-binding transcription factor activity"/>
    <property type="evidence" value="ECO:0007669"/>
    <property type="project" value="InterPro"/>
</dbReference>